<dbReference type="EMBL" id="FVGW01000001">
    <property type="protein sequence ID" value="SKL34898.1"/>
    <property type="molecule type" value="Genomic_DNA"/>
</dbReference>
<dbReference type="PANTHER" id="PTHR39428:SF3">
    <property type="entry name" value="DEAZAFLAVIN-DEPENDENT NITROREDUCTASE"/>
    <property type="match status" value="1"/>
</dbReference>
<evidence type="ECO:0000256" key="1">
    <source>
        <dbReference type="ARBA" id="ARBA00008710"/>
    </source>
</evidence>
<dbReference type="InterPro" id="IPR004378">
    <property type="entry name" value="F420H2_quin_Rdtase"/>
</dbReference>
<comment type="catalytic activity">
    <reaction evidence="2">
        <text>oxidized coenzyme F420-(gamma-L-Glu)(n) + a quinol + H(+) = reduced coenzyme F420-(gamma-L-Glu)(n) + a quinone</text>
        <dbReference type="Rhea" id="RHEA:39663"/>
        <dbReference type="Rhea" id="RHEA-COMP:12939"/>
        <dbReference type="Rhea" id="RHEA-COMP:14378"/>
        <dbReference type="ChEBI" id="CHEBI:15378"/>
        <dbReference type="ChEBI" id="CHEBI:24646"/>
        <dbReference type="ChEBI" id="CHEBI:132124"/>
        <dbReference type="ChEBI" id="CHEBI:133980"/>
        <dbReference type="ChEBI" id="CHEBI:139511"/>
    </reaction>
</comment>
<keyword evidence="3" id="KW-0560">Oxidoreductase</keyword>
<dbReference type="PANTHER" id="PTHR39428">
    <property type="entry name" value="F420H(2)-DEPENDENT QUINONE REDUCTASE RV1261C"/>
    <property type="match status" value="1"/>
</dbReference>
<evidence type="ECO:0000256" key="2">
    <source>
        <dbReference type="ARBA" id="ARBA00049106"/>
    </source>
</evidence>
<dbReference type="GO" id="GO:0005886">
    <property type="term" value="C:plasma membrane"/>
    <property type="evidence" value="ECO:0007669"/>
    <property type="project" value="TreeGrafter"/>
</dbReference>
<dbReference type="AlphaFoldDB" id="A0A1T7LYY6"/>
<accession>A0A1T7LYY6</accession>
<protein>
    <submittedName>
        <fullName evidence="3">Putative nitroreductase</fullName>
        <ecNumber evidence="3">1.-.-.-</ecNumber>
    </submittedName>
</protein>
<dbReference type="GO" id="GO:0052755">
    <property type="term" value="F:coenzyme F420H2:quinone oxidoreductase activity"/>
    <property type="evidence" value="ECO:0007669"/>
    <property type="project" value="RHEA"/>
</dbReference>
<dbReference type="Proteomes" id="UP000190074">
    <property type="component" value="Unassembled WGS sequence"/>
</dbReference>
<organism evidence="3 4">
    <name type="scientific">Mycobacteroides abscessus subsp. massiliense</name>
    <dbReference type="NCBI Taxonomy" id="1962118"/>
    <lineage>
        <taxon>Bacteria</taxon>
        <taxon>Bacillati</taxon>
        <taxon>Actinomycetota</taxon>
        <taxon>Actinomycetes</taxon>
        <taxon>Mycobacteriales</taxon>
        <taxon>Mycobacteriaceae</taxon>
        <taxon>Mycobacteroides</taxon>
        <taxon>Mycobacteroides abscessus</taxon>
    </lineage>
</organism>
<dbReference type="InterPro" id="IPR012349">
    <property type="entry name" value="Split_barrel_FMN-bd"/>
</dbReference>
<proteinExistence type="inferred from homology"/>
<dbReference type="EC" id="1.-.-.-" evidence="3"/>
<evidence type="ECO:0000313" key="3">
    <source>
        <dbReference type="EMBL" id="SKL34898.1"/>
    </source>
</evidence>
<evidence type="ECO:0000313" key="4">
    <source>
        <dbReference type="Proteomes" id="UP000190074"/>
    </source>
</evidence>
<comment type="similarity">
    <text evidence="1">Belongs to the F420H(2)-dependent quinone reductase family.</text>
</comment>
<name>A0A1T7LYY6_9MYCO</name>
<gene>
    <name evidence="3" type="ORF">SAMEA2259716_00165</name>
</gene>
<dbReference type="Gene3D" id="2.30.110.10">
    <property type="entry name" value="Electron Transport, Fmn-binding Protein, Chain A"/>
    <property type="match status" value="1"/>
</dbReference>
<dbReference type="Pfam" id="PF04075">
    <property type="entry name" value="F420H2_quin_red"/>
    <property type="match status" value="1"/>
</dbReference>
<reference evidence="3 4" key="1">
    <citation type="submission" date="2016-11" db="EMBL/GenBank/DDBJ databases">
        <authorList>
            <consortium name="Pathogen Informatics"/>
        </authorList>
    </citation>
    <scope>NUCLEOTIDE SEQUENCE [LARGE SCALE GENOMIC DNA]</scope>
    <source>
        <strain evidence="3 4">911</strain>
    </source>
</reference>
<sequence length="110" mass="12162">MTNQFTFEYISKNPQWVGEQIEVYESSGGVEGTTLEGLPVVILYTVGAKSGQIRKAPLMRVEHDGVYLAVRLDRRGAEESRLGGESARQPGIRTARWPGRTNCACRGDHP</sequence>
<dbReference type="GO" id="GO:0070967">
    <property type="term" value="F:coenzyme F420 binding"/>
    <property type="evidence" value="ECO:0007669"/>
    <property type="project" value="TreeGrafter"/>
</dbReference>